<feature type="transmembrane region" description="Helical" evidence="2">
    <location>
        <begin position="181"/>
        <end position="204"/>
    </location>
</feature>
<feature type="region of interest" description="Disordered" evidence="1">
    <location>
        <begin position="211"/>
        <end position="324"/>
    </location>
</feature>
<feature type="compositionally biased region" description="Polar residues" evidence="1">
    <location>
        <begin position="238"/>
        <end position="248"/>
    </location>
</feature>
<keyword evidence="2" id="KW-0472">Membrane</keyword>
<keyword evidence="2" id="KW-1133">Transmembrane helix</keyword>
<keyword evidence="2" id="KW-0812">Transmembrane</keyword>
<feature type="signal peptide" evidence="3">
    <location>
        <begin position="1"/>
        <end position="26"/>
    </location>
</feature>
<name>A0AA37LV24_9PEZI</name>
<dbReference type="EMBL" id="BPPX01000019">
    <property type="protein sequence ID" value="GJC85884.1"/>
    <property type="molecule type" value="Genomic_DNA"/>
</dbReference>
<protein>
    <submittedName>
        <fullName evidence="4">Uncharacterized protein</fullName>
    </submittedName>
</protein>
<proteinExistence type="predicted"/>
<dbReference type="Proteomes" id="UP001055172">
    <property type="component" value="Unassembled WGS sequence"/>
</dbReference>
<sequence length="324" mass="34739">MVCRRQSNFSRALLGLLSLCAVPAQADYFTEPPSFELDRVGTRYTVPDLNTTYTLGQKVQITWEVPTVSYISLSLVHWGKNAGVAVGSLITNDRNNGYYTWYIGHGDGVTADTLAANPNFALRIIDPTGNYTKTGDPAGFIDNELQSRGFVIRANATASAVPTAVPSAVLSGAPSGVSTGAVAGIAVGCVAAGALAMLGVWLLFFRKRRPASNPTEDHTRHHPTPTLHPVMRHETRQDSAYASPNSSGDHMFIVPPAHGSSLSHQVSNISPVSPVRRHTPPPSYELPMNEQSGPNAELSGVREPQEVSAANPNYPPELSSSHRY</sequence>
<evidence type="ECO:0000256" key="2">
    <source>
        <dbReference type="SAM" id="Phobius"/>
    </source>
</evidence>
<comment type="caution">
    <text evidence="4">The sequence shown here is derived from an EMBL/GenBank/DDBJ whole genome shotgun (WGS) entry which is preliminary data.</text>
</comment>
<gene>
    <name evidence="4" type="ORF">ColLi_08722</name>
</gene>
<evidence type="ECO:0000256" key="1">
    <source>
        <dbReference type="SAM" id="MobiDB-lite"/>
    </source>
</evidence>
<feature type="compositionally biased region" description="Polar residues" evidence="1">
    <location>
        <begin position="260"/>
        <end position="271"/>
    </location>
</feature>
<organism evidence="4 5">
    <name type="scientific">Colletotrichum liriopes</name>
    <dbReference type="NCBI Taxonomy" id="708192"/>
    <lineage>
        <taxon>Eukaryota</taxon>
        <taxon>Fungi</taxon>
        <taxon>Dikarya</taxon>
        <taxon>Ascomycota</taxon>
        <taxon>Pezizomycotina</taxon>
        <taxon>Sordariomycetes</taxon>
        <taxon>Hypocreomycetidae</taxon>
        <taxon>Glomerellales</taxon>
        <taxon>Glomerellaceae</taxon>
        <taxon>Colletotrichum</taxon>
        <taxon>Colletotrichum spaethianum species complex</taxon>
    </lineage>
</organism>
<keyword evidence="3" id="KW-0732">Signal</keyword>
<evidence type="ECO:0000256" key="3">
    <source>
        <dbReference type="SAM" id="SignalP"/>
    </source>
</evidence>
<keyword evidence="5" id="KW-1185">Reference proteome</keyword>
<evidence type="ECO:0000313" key="4">
    <source>
        <dbReference type="EMBL" id="GJC85884.1"/>
    </source>
</evidence>
<dbReference type="AlphaFoldDB" id="A0AA37LV24"/>
<accession>A0AA37LV24</accession>
<reference evidence="4 5" key="1">
    <citation type="submission" date="2021-07" db="EMBL/GenBank/DDBJ databases">
        <title>Genome data of Colletotrichum spaethianum.</title>
        <authorList>
            <person name="Utami Y.D."/>
            <person name="Hiruma K."/>
        </authorList>
    </citation>
    <scope>NUCLEOTIDE SEQUENCE [LARGE SCALE GENOMIC DNA]</scope>
    <source>
        <strain evidence="4 5">MAFF 242679</strain>
    </source>
</reference>
<evidence type="ECO:0000313" key="5">
    <source>
        <dbReference type="Proteomes" id="UP001055172"/>
    </source>
</evidence>
<feature type="chain" id="PRO_5041291409" evidence="3">
    <location>
        <begin position="27"/>
        <end position="324"/>
    </location>
</feature>